<keyword evidence="5 7" id="KW-1133">Transmembrane helix</keyword>
<organism evidence="9 10">
    <name type="scientific">Leptospira wolffii</name>
    <dbReference type="NCBI Taxonomy" id="409998"/>
    <lineage>
        <taxon>Bacteria</taxon>
        <taxon>Pseudomonadati</taxon>
        <taxon>Spirochaetota</taxon>
        <taxon>Spirochaetia</taxon>
        <taxon>Leptospirales</taxon>
        <taxon>Leptospiraceae</taxon>
        <taxon>Leptospira</taxon>
    </lineage>
</organism>
<dbReference type="RefSeq" id="WP_100758842.1">
    <property type="nucleotide sequence ID" value="NZ_NPDT01000003.1"/>
</dbReference>
<evidence type="ECO:0000256" key="6">
    <source>
        <dbReference type="ARBA" id="ARBA00023136"/>
    </source>
</evidence>
<comment type="subcellular location">
    <subcellularLocation>
        <location evidence="1">Cell membrane</location>
        <topology evidence="1">Multi-pass membrane protein</topology>
    </subcellularLocation>
</comment>
<evidence type="ECO:0000256" key="3">
    <source>
        <dbReference type="ARBA" id="ARBA00022475"/>
    </source>
</evidence>
<evidence type="ECO:0000313" key="10">
    <source>
        <dbReference type="Proteomes" id="UP000231912"/>
    </source>
</evidence>
<evidence type="ECO:0000256" key="5">
    <source>
        <dbReference type="ARBA" id="ARBA00022989"/>
    </source>
</evidence>
<feature type="domain" description="ABC3 transporter permease C-terminal" evidence="8">
    <location>
        <begin position="654"/>
        <end position="771"/>
    </location>
</feature>
<feature type="domain" description="ABC3 transporter permease C-terminal" evidence="8">
    <location>
        <begin position="264"/>
        <end position="384"/>
    </location>
</feature>
<dbReference type="PANTHER" id="PTHR30489">
    <property type="entry name" value="LIPOPROTEIN-RELEASING SYSTEM TRANSMEMBRANE PROTEIN LOLE"/>
    <property type="match status" value="1"/>
</dbReference>
<dbReference type="GO" id="GO:0044874">
    <property type="term" value="P:lipoprotein localization to outer membrane"/>
    <property type="evidence" value="ECO:0007669"/>
    <property type="project" value="TreeGrafter"/>
</dbReference>
<protein>
    <submittedName>
        <fullName evidence="9">ABC transporter permease</fullName>
    </submittedName>
</protein>
<keyword evidence="6 7" id="KW-0472">Membrane</keyword>
<dbReference type="Proteomes" id="UP000231912">
    <property type="component" value="Unassembled WGS sequence"/>
</dbReference>
<keyword evidence="3" id="KW-1003">Cell membrane</keyword>
<dbReference type="EMBL" id="NPDT01000003">
    <property type="protein sequence ID" value="PJZ65951.1"/>
    <property type="molecule type" value="Genomic_DNA"/>
</dbReference>
<feature type="transmembrane region" description="Helical" evidence="7">
    <location>
        <begin position="653"/>
        <end position="675"/>
    </location>
</feature>
<accession>A0A2M9ZBY7</accession>
<reference evidence="9 10" key="1">
    <citation type="submission" date="2017-07" db="EMBL/GenBank/DDBJ databases">
        <title>Leptospira spp. isolated from tropical soils.</title>
        <authorList>
            <person name="Thibeaux R."/>
            <person name="Iraola G."/>
            <person name="Ferres I."/>
            <person name="Bierque E."/>
            <person name="Girault D."/>
            <person name="Soupe-Gilbert M.-E."/>
            <person name="Picardeau M."/>
            <person name="Goarant C."/>
        </authorList>
    </citation>
    <scope>NUCLEOTIDE SEQUENCE [LARGE SCALE GENOMIC DNA]</scope>
    <source>
        <strain evidence="9 10">FH2-C-A2</strain>
    </source>
</reference>
<feature type="transmembrane region" description="Helical" evidence="7">
    <location>
        <begin position="306"/>
        <end position="331"/>
    </location>
</feature>
<comment type="similarity">
    <text evidence="2">Belongs to the ABC-4 integral membrane protein family. LolC/E subfamily.</text>
</comment>
<evidence type="ECO:0000256" key="2">
    <source>
        <dbReference type="ARBA" id="ARBA00005236"/>
    </source>
</evidence>
<evidence type="ECO:0000259" key="8">
    <source>
        <dbReference type="Pfam" id="PF02687"/>
    </source>
</evidence>
<feature type="transmembrane region" description="Helical" evidence="7">
    <location>
        <begin position="351"/>
        <end position="374"/>
    </location>
</feature>
<feature type="transmembrane region" description="Helical" evidence="7">
    <location>
        <begin position="263"/>
        <end position="285"/>
    </location>
</feature>
<name>A0A2M9ZBY7_9LEPT</name>
<evidence type="ECO:0000256" key="4">
    <source>
        <dbReference type="ARBA" id="ARBA00022692"/>
    </source>
</evidence>
<feature type="transmembrane region" description="Helical" evidence="7">
    <location>
        <begin position="745"/>
        <end position="765"/>
    </location>
</feature>
<dbReference type="InterPro" id="IPR051447">
    <property type="entry name" value="Lipoprotein-release_system"/>
</dbReference>
<evidence type="ECO:0000256" key="7">
    <source>
        <dbReference type="SAM" id="Phobius"/>
    </source>
</evidence>
<keyword evidence="4 7" id="KW-0812">Transmembrane</keyword>
<dbReference type="AlphaFoldDB" id="A0A2M9ZBY7"/>
<feature type="transmembrane region" description="Helical" evidence="7">
    <location>
        <begin position="426"/>
        <end position="445"/>
    </location>
</feature>
<comment type="caution">
    <text evidence="9">The sequence shown here is derived from an EMBL/GenBank/DDBJ whole genome shotgun (WGS) entry which is preliminary data.</text>
</comment>
<evidence type="ECO:0000313" key="9">
    <source>
        <dbReference type="EMBL" id="PJZ65951.1"/>
    </source>
</evidence>
<evidence type="ECO:0000256" key="1">
    <source>
        <dbReference type="ARBA" id="ARBA00004651"/>
    </source>
</evidence>
<dbReference type="Pfam" id="PF02687">
    <property type="entry name" value="FtsX"/>
    <property type="match status" value="2"/>
</dbReference>
<dbReference type="GO" id="GO:0098797">
    <property type="term" value="C:plasma membrane protein complex"/>
    <property type="evidence" value="ECO:0007669"/>
    <property type="project" value="TreeGrafter"/>
</dbReference>
<dbReference type="PANTHER" id="PTHR30489:SF0">
    <property type="entry name" value="LIPOPROTEIN-RELEASING SYSTEM TRANSMEMBRANE PROTEIN LOLE"/>
    <property type="match status" value="1"/>
</dbReference>
<feature type="transmembrane region" description="Helical" evidence="7">
    <location>
        <begin position="696"/>
        <end position="725"/>
    </location>
</feature>
<feature type="transmembrane region" description="Helical" evidence="7">
    <location>
        <begin position="21"/>
        <end position="41"/>
    </location>
</feature>
<proteinExistence type="inferred from homology"/>
<gene>
    <name evidence="9" type="ORF">CH371_10495</name>
</gene>
<sequence length="780" mass="86746">MVKTLDRKVWREFVSLRSQGITIILVVASGIAVYLTSLSAYDSLKKARDSYYADYSLAQGFVSLNKAPRSVLSQVSQISGISYVEGRILKEVVLDFESESVPSAAKIVSLPENLNTLSIREGGFPKQKDEIVVSESFASANQFHTGSKIIAILEGRKRILTVTGIALSPEFVYVFRPGSFLPDDKHFGIVWMSREDAEDSLDMQGAINDIVFNFTPGADKKTTLGELDSLLKPYGGLGSYDRDKLPSHSFLRDEFKQLRTTAYSMPLIFLGVAAFLMHIVATRIISKQREQIATLKAVGYDNLSIALHYLKIVSVICLIGSLLGIIFGAYLGTKMLRLYGEYYKFPKLPFYFDPILIVQALCIGLLSGAIGSLISVRKAISMQPAEAMRPPIPETFRKSLFEILWKNLPPIRRIALRNLVRRPGRTFLSVLGISSAVMTMVLGLFSRDTMNSILEIQFQRLQKDSVTLSFQNAVSSHAEREIAEKDGVLLTEGYRTVPMRIHFGSFRKELLLTGLPRNSELRKLASKTRTDIAPPGQGILLNASLAAKMGVRKGDFVDLEILEGDRRTTSVEIVGTIDEILGQGAYMEKSAVNRLLSEGDSINQLALRTDSEKEESLLNELKNYPKISGISVRKRTLKIFYEIMSRSLLSTSLVILIFACVIAVGVVYNSALISLSERAFELGSLRILGFTKKEVFLILSGELVVEILLSVPIGCVLGYLFGYVLLGSVETEGFQIPLSISRKTYFYSILTVFITSAFSFWILYLKIKSMDLISVLKIRE</sequence>
<dbReference type="InterPro" id="IPR003838">
    <property type="entry name" value="ABC3_permease_C"/>
</dbReference>